<feature type="transmembrane region" description="Helical" evidence="10">
    <location>
        <begin position="470"/>
        <end position="492"/>
    </location>
</feature>
<keyword evidence="6 10" id="KW-0472">Membrane</keyword>
<feature type="domain" description="Potassium channel" evidence="11">
    <location>
        <begin position="649"/>
        <end position="728"/>
    </location>
</feature>
<keyword evidence="5 8" id="KW-0406">Ion transport</keyword>
<evidence type="ECO:0000256" key="7">
    <source>
        <dbReference type="ARBA" id="ARBA00023303"/>
    </source>
</evidence>
<feature type="compositionally biased region" description="Basic and acidic residues" evidence="9">
    <location>
        <begin position="145"/>
        <end position="156"/>
    </location>
</feature>
<organism evidence="12 13">
    <name type="scientific">Trichobilharzia regenti</name>
    <name type="common">Nasal bird schistosome</name>
    <dbReference type="NCBI Taxonomy" id="157069"/>
    <lineage>
        <taxon>Eukaryota</taxon>
        <taxon>Metazoa</taxon>
        <taxon>Spiralia</taxon>
        <taxon>Lophotrochozoa</taxon>
        <taxon>Platyhelminthes</taxon>
        <taxon>Trematoda</taxon>
        <taxon>Digenea</taxon>
        <taxon>Strigeidida</taxon>
        <taxon>Schistosomatoidea</taxon>
        <taxon>Schistosomatidae</taxon>
        <taxon>Trichobilharzia</taxon>
    </lineage>
</organism>
<dbReference type="Gene3D" id="1.10.287.70">
    <property type="match status" value="3"/>
</dbReference>
<dbReference type="GO" id="GO:0005886">
    <property type="term" value="C:plasma membrane"/>
    <property type="evidence" value="ECO:0007669"/>
    <property type="project" value="TreeGrafter"/>
</dbReference>
<feature type="region of interest" description="Disordered" evidence="9">
    <location>
        <begin position="87"/>
        <end position="120"/>
    </location>
</feature>
<feature type="region of interest" description="Disordered" evidence="9">
    <location>
        <begin position="46"/>
        <end position="68"/>
    </location>
</feature>
<feature type="transmembrane region" description="Helical" evidence="10">
    <location>
        <begin position="641"/>
        <end position="661"/>
    </location>
</feature>
<feature type="transmembrane region" description="Helical" evidence="10">
    <location>
        <begin position="437"/>
        <end position="458"/>
    </location>
</feature>
<evidence type="ECO:0000256" key="10">
    <source>
        <dbReference type="SAM" id="Phobius"/>
    </source>
</evidence>
<feature type="transmembrane region" description="Helical" evidence="10">
    <location>
        <begin position="704"/>
        <end position="725"/>
    </location>
</feature>
<evidence type="ECO:0000256" key="1">
    <source>
        <dbReference type="ARBA" id="ARBA00004141"/>
    </source>
</evidence>
<dbReference type="InterPro" id="IPR013099">
    <property type="entry name" value="K_chnl_dom"/>
</dbReference>
<dbReference type="GO" id="GO:0015271">
    <property type="term" value="F:outward rectifier potassium channel activity"/>
    <property type="evidence" value="ECO:0007669"/>
    <property type="project" value="TreeGrafter"/>
</dbReference>
<feature type="domain" description="Potassium channel" evidence="11">
    <location>
        <begin position="435"/>
        <end position="491"/>
    </location>
</feature>
<dbReference type="PANTHER" id="PTHR11003:SF334">
    <property type="entry name" value="FI03418P"/>
    <property type="match status" value="1"/>
</dbReference>
<reference evidence="12" key="1">
    <citation type="submission" date="2022-06" db="EMBL/GenBank/DDBJ databases">
        <authorList>
            <person name="Berger JAMES D."/>
            <person name="Berger JAMES D."/>
        </authorList>
    </citation>
    <scope>NUCLEOTIDE SEQUENCE [LARGE SCALE GENOMIC DNA]</scope>
</reference>
<evidence type="ECO:0000256" key="4">
    <source>
        <dbReference type="ARBA" id="ARBA00022989"/>
    </source>
</evidence>
<feature type="compositionally biased region" description="Basic and acidic residues" evidence="9">
    <location>
        <begin position="548"/>
        <end position="559"/>
    </location>
</feature>
<evidence type="ECO:0000313" key="12">
    <source>
        <dbReference type="Proteomes" id="UP000050795"/>
    </source>
</evidence>
<feature type="transmembrane region" description="Helical" evidence="10">
    <location>
        <begin position="673"/>
        <end position="692"/>
    </location>
</feature>
<keyword evidence="7 8" id="KW-0407">Ion channel</keyword>
<sequence length="747" mass="86005">MSNIHFIATQVPESNIPRFIRIVDNPENTSGEDFSENVSNKIKIDGDRTVEEEEEERYQPSLPQNGYNNLIGIQNDEITEEYIDDSGHTTPIIENPEIVRSPTPSSKTESSDDICPPLRPIKSRDYRVYSRNSVVQDGLTQHQQQQHDSESLKAKRKPENPKCIKFKKYLKRLIVFLFSHIGLCLVVVGYCSLGAVLFRSIEKSYQADVIRNKTTELMKQQNHIQRLLVTFHQDSLEMCTEHVKRWYENEIKWKNEMIRILLSYGFPTNPKDFEVEFEKFNKLSTKPITPTVGNENTSETYSNMDVLNNLHRNLTINLKYRTEHIMFNTTGVIKNLVQATYAACDAGWRPVQTNSNLPVHKKFESVQSQCYKYNNCTLYNSSDIQNSDNNYDTNSPRNKMCTCTNGTLCPCDKLNQSRNYSDKISENDIVEGYLDPWTLTGALLYSVTVITTIGYGHIVPRTDVGRAMTVIYALFGIPLVLLCLANLGGFLAHTVRIVYTNSCLRYHEYITKKRSSIPDAPLIKYLRNKKLFDPAKNKLLSHIFHKHDSNDTTSHEKSDSSTTPPQPLTTTTTTTATLTGDYSFHNKYISKQPFNKFHSIDYNALRFERRAHSLLHTLASSQSIISPYIQKEKEKSEELQVPIWFTLLVFFVYMLVGAIIFSQWESWSVLQSAYFVFITLSTIGFGDFVPGIQNDTWHENSTKPVFCCFYLLFGLSMVVMSFNLMQEEVKTRFRHFAYKVGLIEEQE</sequence>
<dbReference type="GO" id="GO:0030322">
    <property type="term" value="P:stabilization of membrane potential"/>
    <property type="evidence" value="ECO:0007669"/>
    <property type="project" value="TreeGrafter"/>
</dbReference>
<evidence type="ECO:0000259" key="11">
    <source>
        <dbReference type="Pfam" id="PF07885"/>
    </source>
</evidence>
<evidence type="ECO:0000256" key="5">
    <source>
        <dbReference type="ARBA" id="ARBA00023065"/>
    </source>
</evidence>
<comment type="similarity">
    <text evidence="8">Belongs to the two pore domain potassium channel (TC 1.A.1.8) family.</text>
</comment>
<dbReference type="WBParaSite" id="TREG1_65310.1">
    <property type="protein sequence ID" value="TREG1_65310.1"/>
    <property type="gene ID" value="TREG1_65310"/>
</dbReference>
<evidence type="ECO:0000256" key="9">
    <source>
        <dbReference type="SAM" id="MobiDB-lite"/>
    </source>
</evidence>
<reference evidence="13" key="2">
    <citation type="submission" date="2023-11" db="UniProtKB">
        <authorList>
            <consortium name="WormBaseParasite"/>
        </authorList>
    </citation>
    <scope>IDENTIFICATION</scope>
</reference>
<dbReference type="GO" id="GO:0022841">
    <property type="term" value="F:potassium ion leak channel activity"/>
    <property type="evidence" value="ECO:0007669"/>
    <property type="project" value="TreeGrafter"/>
</dbReference>
<dbReference type="Pfam" id="PF07885">
    <property type="entry name" value="Ion_trans_2"/>
    <property type="match status" value="2"/>
</dbReference>
<dbReference type="Proteomes" id="UP000050795">
    <property type="component" value="Unassembled WGS sequence"/>
</dbReference>
<feature type="region of interest" description="Disordered" evidence="9">
    <location>
        <begin position="548"/>
        <end position="573"/>
    </location>
</feature>
<accession>A0AA85K1Q3</accession>
<protein>
    <recommendedName>
        <fullName evidence="11">Potassium channel domain-containing protein</fullName>
    </recommendedName>
</protein>
<keyword evidence="2 8" id="KW-0813">Transport</keyword>
<keyword evidence="12" id="KW-1185">Reference proteome</keyword>
<feature type="region of interest" description="Disordered" evidence="9">
    <location>
        <begin position="137"/>
        <end position="156"/>
    </location>
</feature>
<dbReference type="PANTHER" id="PTHR11003">
    <property type="entry name" value="POTASSIUM CHANNEL, SUBFAMILY K"/>
    <property type="match status" value="1"/>
</dbReference>
<evidence type="ECO:0000313" key="13">
    <source>
        <dbReference type="WBParaSite" id="TREG1_65310.1"/>
    </source>
</evidence>
<dbReference type="PRINTS" id="PR01333">
    <property type="entry name" value="2POREKCHANEL"/>
</dbReference>
<evidence type="ECO:0000256" key="6">
    <source>
        <dbReference type="ARBA" id="ARBA00023136"/>
    </source>
</evidence>
<keyword evidence="3 8" id="KW-0812">Transmembrane</keyword>
<dbReference type="InterPro" id="IPR003280">
    <property type="entry name" value="2pore_dom_K_chnl"/>
</dbReference>
<evidence type="ECO:0000256" key="2">
    <source>
        <dbReference type="ARBA" id="ARBA00022448"/>
    </source>
</evidence>
<dbReference type="AlphaFoldDB" id="A0AA85K1Q3"/>
<name>A0AA85K1Q3_TRIRE</name>
<feature type="transmembrane region" description="Helical" evidence="10">
    <location>
        <begin position="173"/>
        <end position="198"/>
    </location>
</feature>
<keyword evidence="4 10" id="KW-1133">Transmembrane helix</keyword>
<dbReference type="SUPFAM" id="SSF81324">
    <property type="entry name" value="Voltage-gated potassium channels"/>
    <property type="match status" value="2"/>
</dbReference>
<comment type="subcellular location">
    <subcellularLocation>
        <location evidence="1">Membrane</location>
        <topology evidence="1">Multi-pass membrane protein</topology>
    </subcellularLocation>
</comment>
<proteinExistence type="inferred from homology"/>
<evidence type="ECO:0000256" key="8">
    <source>
        <dbReference type="RuleBase" id="RU003857"/>
    </source>
</evidence>
<evidence type="ECO:0000256" key="3">
    <source>
        <dbReference type="ARBA" id="ARBA00022692"/>
    </source>
</evidence>